<evidence type="ECO:0000313" key="4">
    <source>
        <dbReference type="Proteomes" id="UP000741013"/>
    </source>
</evidence>
<comment type="caution">
    <text evidence="3">The sequence shown here is derived from an EMBL/GenBank/DDBJ whole genome shotgun (WGS) entry which is preliminary data.</text>
</comment>
<gene>
    <name evidence="3" type="ORF">JOM49_007911</name>
</gene>
<evidence type="ECO:0000313" key="3">
    <source>
        <dbReference type="EMBL" id="MBP2186385.1"/>
    </source>
</evidence>
<sequence length="335" mass="38442">MNHRDTRLQRIKHEIGPVSPLEDHATIDLEAVHDAQQFGKCLHKLRNLAGPLSNREIERRSKKNIGRTKIGQAVDGELPNRDFLEIFLHVCGISHPETQAWFSTWARLSTGSIDEKPAETPPNEFLRKYGGETNSGSEIRQQADAELFELRQRQEAVEERRDAAERRASDLAEQLERLHETSLKRAQEAEDEREKALERVVFLTRELERVQDADAKRIRQIEEDRDVALSRTQDMMSELDVMHAKIGELRGFLTNSTKELGRELGIELDKVYRELSRLGNQVAKIGEARGYSTRGPANDDTYDEWGHKRENLFEADDLRAPGPLIGPASWHSRRE</sequence>
<feature type="coiled-coil region" evidence="1">
    <location>
        <begin position="140"/>
        <end position="213"/>
    </location>
</feature>
<dbReference type="RefSeq" id="WP_209669421.1">
    <property type="nucleotide sequence ID" value="NZ_JAGGMS010000001.1"/>
</dbReference>
<keyword evidence="3" id="KW-0269">Exonuclease</keyword>
<keyword evidence="3" id="KW-0540">Nuclease</keyword>
<keyword evidence="3" id="KW-0378">Hydrolase</keyword>
<feature type="region of interest" description="Disordered" evidence="2">
    <location>
        <begin position="113"/>
        <end position="136"/>
    </location>
</feature>
<dbReference type="EMBL" id="JAGGMS010000001">
    <property type="protein sequence ID" value="MBP2186385.1"/>
    <property type="molecule type" value="Genomic_DNA"/>
</dbReference>
<reference evidence="3 4" key="1">
    <citation type="submission" date="2021-03" db="EMBL/GenBank/DDBJ databases">
        <title>Sequencing the genomes of 1000 actinobacteria strains.</title>
        <authorList>
            <person name="Klenk H.-P."/>
        </authorList>
    </citation>
    <scope>NUCLEOTIDE SEQUENCE [LARGE SCALE GENOMIC DNA]</scope>
    <source>
        <strain evidence="3 4">DSM 45510</strain>
    </source>
</reference>
<evidence type="ECO:0000256" key="1">
    <source>
        <dbReference type="SAM" id="Coils"/>
    </source>
</evidence>
<organism evidence="3 4">
    <name type="scientific">Amycolatopsis magusensis</name>
    <dbReference type="NCBI Taxonomy" id="882444"/>
    <lineage>
        <taxon>Bacteria</taxon>
        <taxon>Bacillati</taxon>
        <taxon>Actinomycetota</taxon>
        <taxon>Actinomycetes</taxon>
        <taxon>Pseudonocardiales</taxon>
        <taxon>Pseudonocardiaceae</taxon>
        <taxon>Amycolatopsis</taxon>
    </lineage>
</organism>
<keyword evidence="4" id="KW-1185">Reference proteome</keyword>
<accession>A0ABS4Q3Y3</accession>
<dbReference type="Proteomes" id="UP000741013">
    <property type="component" value="Unassembled WGS sequence"/>
</dbReference>
<proteinExistence type="predicted"/>
<dbReference type="GO" id="GO:0004527">
    <property type="term" value="F:exonuclease activity"/>
    <property type="evidence" value="ECO:0007669"/>
    <property type="project" value="UniProtKB-KW"/>
</dbReference>
<name>A0ABS4Q3Y3_9PSEU</name>
<keyword evidence="1" id="KW-0175">Coiled coil</keyword>
<protein>
    <submittedName>
        <fullName evidence="3">DNA repair exonuclease SbcCD ATPase subunit</fullName>
    </submittedName>
</protein>
<evidence type="ECO:0000256" key="2">
    <source>
        <dbReference type="SAM" id="MobiDB-lite"/>
    </source>
</evidence>